<dbReference type="RefSeq" id="WP_114899998.1">
    <property type="nucleotide sequence ID" value="NZ_CP031222.1"/>
</dbReference>
<organism evidence="2 3">
    <name type="scientific">Aquirhabdus parva</name>
    <dbReference type="NCBI Taxonomy" id="2283318"/>
    <lineage>
        <taxon>Bacteria</taxon>
        <taxon>Pseudomonadati</taxon>
        <taxon>Pseudomonadota</taxon>
        <taxon>Gammaproteobacteria</taxon>
        <taxon>Moraxellales</taxon>
        <taxon>Moraxellaceae</taxon>
        <taxon>Aquirhabdus</taxon>
    </lineage>
</organism>
<dbReference type="CDD" id="cd00093">
    <property type="entry name" value="HTH_XRE"/>
    <property type="match status" value="1"/>
</dbReference>
<dbReference type="InterPro" id="IPR010982">
    <property type="entry name" value="Lambda_DNA-bd_dom_sf"/>
</dbReference>
<dbReference type="SUPFAM" id="SSF47413">
    <property type="entry name" value="lambda repressor-like DNA-binding domains"/>
    <property type="match status" value="1"/>
</dbReference>
<dbReference type="OrthoDB" id="9792093at2"/>
<evidence type="ECO:0000259" key="1">
    <source>
        <dbReference type="PROSITE" id="PS50943"/>
    </source>
</evidence>
<dbReference type="InterPro" id="IPR001387">
    <property type="entry name" value="Cro/C1-type_HTH"/>
</dbReference>
<dbReference type="SMART" id="SM00530">
    <property type="entry name" value="HTH_XRE"/>
    <property type="match status" value="1"/>
</dbReference>
<feature type="domain" description="HTH cro/C1-type" evidence="1">
    <location>
        <begin position="36"/>
        <end position="90"/>
    </location>
</feature>
<dbReference type="GO" id="GO:0003677">
    <property type="term" value="F:DNA binding"/>
    <property type="evidence" value="ECO:0007669"/>
    <property type="project" value="InterPro"/>
</dbReference>
<evidence type="ECO:0000313" key="3">
    <source>
        <dbReference type="Proteomes" id="UP000253940"/>
    </source>
</evidence>
<dbReference type="Proteomes" id="UP000253940">
    <property type="component" value="Chromosome"/>
</dbReference>
<dbReference type="AlphaFoldDB" id="A0A345P9D1"/>
<protein>
    <submittedName>
        <fullName evidence="2">XRE family transcriptional regulator</fullName>
    </submittedName>
</protein>
<evidence type="ECO:0000313" key="2">
    <source>
        <dbReference type="EMBL" id="AXI03890.1"/>
    </source>
</evidence>
<keyword evidence="3" id="KW-1185">Reference proteome</keyword>
<dbReference type="EMBL" id="CP031222">
    <property type="protein sequence ID" value="AXI03890.1"/>
    <property type="molecule type" value="Genomic_DNA"/>
</dbReference>
<gene>
    <name evidence="2" type="ORF">HYN46_14210</name>
</gene>
<proteinExistence type="predicted"/>
<dbReference type="Gene3D" id="1.10.260.40">
    <property type="entry name" value="lambda repressor-like DNA-binding domains"/>
    <property type="match status" value="1"/>
</dbReference>
<dbReference type="PROSITE" id="PS50943">
    <property type="entry name" value="HTH_CROC1"/>
    <property type="match status" value="1"/>
</dbReference>
<name>A0A345P9D1_9GAMM</name>
<dbReference type="KEGG" id="mbah:HYN46_14210"/>
<reference evidence="2 3" key="1">
    <citation type="submission" date="2018-07" db="EMBL/GenBank/DDBJ databases">
        <title>Genome sequencing of Moraxellaceae gen. HYN0046.</title>
        <authorList>
            <person name="Kim M."/>
            <person name="Yi H."/>
        </authorList>
    </citation>
    <scope>NUCLEOTIDE SEQUENCE [LARGE SCALE GENOMIC DNA]</scope>
    <source>
        <strain evidence="2 3">HYN0046</strain>
    </source>
</reference>
<sequence>MDKRFKPQTPEQEYEKRINLTKVIKANPDWTIAQIVTYIRSELHLTLKEMSKFCKVSEKTLQKLEDGFDNPTLDTLNRVLGRFGMKMGVVFIE</sequence>
<accession>A0A345P9D1</accession>